<dbReference type="EMBL" id="HBHU01011272">
    <property type="protein sequence ID" value="CAE0025279.1"/>
    <property type="molecule type" value="Transcribed_RNA"/>
</dbReference>
<dbReference type="PANTHER" id="PTHR10182:SF3">
    <property type="entry name" value="PROTEIN MO25"/>
    <property type="match status" value="1"/>
</dbReference>
<evidence type="ECO:0000313" key="3">
    <source>
        <dbReference type="EMBL" id="CAE0025279.1"/>
    </source>
</evidence>
<protein>
    <recommendedName>
        <fullName evidence="4">Mo25-like protein</fullName>
    </recommendedName>
</protein>
<dbReference type="SUPFAM" id="SSF48371">
    <property type="entry name" value="ARM repeat"/>
    <property type="match status" value="1"/>
</dbReference>
<dbReference type="GO" id="GO:0043539">
    <property type="term" value="F:protein serine/threonine kinase activator activity"/>
    <property type="evidence" value="ECO:0007669"/>
    <property type="project" value="TreeGrafter"/>
</dbReference>
<dbReference type="InterPro" id="IPR016024">
    <property type="entry name" value="ARM-type_fold"/>
</dbReference>
<reference evidence="3" key="1">
    <citation type="submission" date="2021-01" db="EMBL/GenBank/DDBJ databases">
        <authorList>
            <person name="Corre E."/>
            <person name="Pelletier E."/>
            <person name="Niang G."/>
            <person name="Scheremetjew M."/>
            <person name="Finn R."/>
            <person name="Kale V."/>
            <person name="Holt S."/>
            <person name="Cochrane G."/>
            <person name="Meng A."/>
            <person name="Brown T."/>
            <person name="Cohen L."/>
        </authorList>
    </citation>
    <scope>NUCLEOTIDE SEQUENCE</scope>
    <source>
        <strain evidence="3">RCC856</strain>
    </source>
</reference>
<feature type="region of interest" description="Disordered" evidence="2">
    <location>
        <begin position="83"/>
        <end position="123"/>
    </location>
</feature>
<proteinExistence type="inferred from homology"/>
<dbReference type="GO" id="GO:0035556">
    <property type="term" value="P:intracellular signal transduction"/>
    <property type="evidence" value="ECO:0007669"/>
    <property type="project" value="TreeGrafter"/>
</dbReference>
<dbReference type="InterPro" id="IPR013878">
    <property type="entry name" value="Mo25"/>
</dbReference>
<accession>A0A7S3E422</accession>
<dbReference type="Pfam" id="PF08569">
    <property type="entry name" value="Mo25"/>
    <property type="match status" value="1"/>
</dbReference>
<evidence type="ECO:0008006" key="4">
    <source>
        <dbReference type="Google" id="ProtNLM"/>
    </source>
</evidence>
<name>A0A7S3E422_9CHLO</name>
<evidence type="ECO:0000256" key="1">
    <source>
        <dbReference type="ARBA" id="ARBA00011012"/>
    </source>
</evidence>
<dbReference type="Gene3D" id="1.25.10.10">
    <property type="entry name" value="Leucine-rich Repeat Variant"/>
    <property type="match status" value="1"/>
</dbReference>
<dbReference type="InterPro" id="IPR011989">
    <property type="entry name" value="ARM-like"/>
</dbReference>
<gene>
    <name evidence="3" type="ORF">CLAU1311_LOCUS7351</name>
</gene>
<sequence length="401" mass="44377">MSFLFKHKTRTPPELVKQIKVDLDGLLVLGESTGKLNKKLSFGTFKEAFHKGSSDGSGGVDVATHKASKHIGQLRRMLLGDESIGASSGHGGKGGKESSSASATDGRQAKDGRPNGSPGASTSYPKDCGAAVAEMCSQGLIKDLCLALSQLDLEICRDITTCVNTAVGFTCAETGERPGVEYLKRNHAEIFQLLSAGFKDDNTALHCGNIVRECNRCVDICKIMVLEPGQVLWNLFEYADCTEFSVQSDVLDTLKELLLKHKEVTSQLLLDKYEKVIAEFNKLLTSKEYVTRLLGLQLLGKLLLEHLKGSMLRYITDPQNLMLMMNLLRDESHTIQIEAFHVFKIFVATPDKTRGILDILSRNHKKLLAYLENFHNQKETEQFKNEKVIVLQQISEIGSNM</sequence>
<dbReference type="AlphaFoldDB" id="A0A7S3E422"/>
<dbReference type="PANTHER" id="PTHR10182">
    <property type="entry name" value="CALCIUM-BINDING PROTEIN 39-RELATED"/>
    <property type="match status" value="1"/>
</dbReference>
<organism evidence="3">
    <name type="scientific">Chloropicon laureae</name>
    <dbReference type="NCBI Taxonomy" id="464258"/>
    <lineage>
        <taxon>Eukaryota</taxon>
        <taxon>Viridiplantae</taxon>
        <taxon>Chlorophyta</taxon>
        <taxon>Chloropicophyceae</taxon>
        <taxon>Chloropicales</taxon>
        <taxon>Chloropicaceae</taxon>
        <taxon>Chloropicon</taxon>
    </lineage>
</organism>
<evidence type="ECO:0000256" key="2">
    <source>
        <dbReference type="SAM" id="MobiDB-lite"/>
    </source>
</evidence>
<comment type="similarity">
    <text evidence="1">Belongs to the Mo25 family.</text>
</comment>